<feature type="region of interest" description="Disordered" evidence="1">
    <location>
        <begin position="129"/>
        <end position="180"/>
    </location>
</feature>
<feature type="compositionally biased region" description="Basic residues" evidence="1">
    <location>
        <begin position="139"/>
        <end position="180"/>
    </location>
</feature>
<evidence type="ECO:0000313" key="2">
    <source>
        <dbReference type="EMBL" id="QHS86071.1"/>
    </source>
</evidence>
<name>A0A6C0B2R4_9ZZZZ</name>
<protein>
    <submittedName>
        <fullName evidence="2">Uncharacterized protein</fullName>
    </submittedName>
</protein>
<dbReference type="AlphaFoldDB" id="A0A6C0B2R4"/>
<sequence>MANSAPMTVHPSGMQVATGIPTEFKGTPSNVPGGLLNAAAAKTAAAIAQQAGDAKAAGVRMRGGGTVINVPPAPEGGSIPGVSFAANHANLIGIANQLKAGAVYDNLAGSQPYKVGGKRTRRRLAVDRKTMSEEPAIGARRKHRSKTKKHVRRRNHRSSNRHRRKLLRSSRGTRRSKRTR</sequence>
<dbReference type="EMBL" id="MN739050">
    <property type="protein sequence ID" value="QHS86071.1"/>
    <property type="molecule type" value="Genomic_DNA"/>
</dbReference>
<accession>A0A6C0B2R4</accession>
<reference evidence="2" key="1">
    <citation type="journal article" date="2020" name="Nature">
        <title>Giant virus diversity and host interactions through global metagenomics.</title>
        <authorList>
            <person name="Schulz F."/>
            <person name="Roux S."/>
            <person name="Paez-Espino D."/>
            <person name="Jungbluth S."/>
            <person name="Walsh D.A."/>
            <person name="Denef V.J."/>
            <person name="McMahon K.D."/>
            <person name="Konstantinidis K.T."/>
            <person name="Eloe-Fadrosh E.A."/>
            <person name="Kyrpides N.C."/>
            <person name="Woyke T."/>
        </authorList>
    </citation>
    <scope>NUCLEOTIDE SEQUENCE</scope>
    <source>
        <strain evidence="2">GVMAG-M-3300009185-7</strain>
    </source>
</reference>
<evidence type="ECO:0000256" key="1">
    <source>
        <dbReference type="SAM" id="MobiDB-lite"/>
    </source>
</evidence>
<organism evidence="2">
    <name type="scientific">viral metagenome</name>
    <dbReference type="NCBI Taxonomy" id="1070528"/>
    <lineage>
        <taxon>unclassified sequences</taxon>
        <taxon>metagenomes</taxon>
        <taxon>organismal metagenomes</taxon>
    </lineage>
</organism>
<proteinExistence type="predicted"/>